<dbReference type="InterPro" id="IPR049712">
    <property type="entry name" value="Poly_export"/>
</dbReference>
<dbReference type="InterPro" id="IPR019554">
    <property type="entry name" value="Soluble_ligand-bd"/>
</dbReference>
<comment type="caution">
    <text evidence="5">The sequence shown here is derived from an EMBL/GenBank/DDBJ whole genome shotgun (WGS) entry which is preliminary data.</text>
</comment>
<keyword evidence="6" id="KW-1185">Reference proteome</keyword>
<dbReference type="RefSeq" id="WP_048691357.1">
    <property type="nucleotide sequence ID" value="NZ_KQ130487.1"/>
</dbReference>
<evidence type="ECO:0000256" key="1">
    <source>
        <dbReference type="ARBA" id="ARBA00022729"/>
    </source>
</evidence>
<dbReference type="Gene3D" id="3.30.1950.10">
    <property type="entry name" value="wza like domain"/>
    <property type="match status" value="1"/>
</dbReference>
<dbReference type="PANTHER" id="PTHR33619">
    <property type="entry name" value="POLYSACCHARIDE EXPORT PROTEIN GFCE-RELATED"/>
    <property type="match status" value="1"/>
</dbReference>
<dbReference type="PANTHER" id="PTHR33619:SF3">
    <property type="entry name" value="POLYSACCHARIDE EXPORT PROTEIN GFCE-RELATED"/>
    <property type="match status" value="1"/>
</dbReference>
<dbReference type="OrthoDB" id="9808948at2"/>
<organism evidence="5 6">
    <name type="scientific">Catenovulum maritimum</name>
    <dbReference type="NCBI Taxonomy" id="1513271"/>
    <lineage>
        <taxon>Bacteria</taxon>
        <taxon>Pseudomonadati</taxon>
        <taxon>Pseudomonadota</taxon>
        <taxon>Gammaproteobacteria</taxon>
        <taxon>Alteromonadales</taxon>
        <taxon>Alteromonadaceae</taxon>
        <taxon>Catenovulum</taxon>
    </lineage>
</organism>
<dbReference type="GO" id="GO:0015159">
    <property type="term" value="F:polysaccharide transmembrane transporter activity"/>
    <property type="evidence" value="ECO:0007669"/>
    <property type="project" value="InterPro"/>
</dbReference>
<evidence type="ECO:0000259" key="3">
    <source>
        <dbReference type="Pfam" id="PF02563"/>
    </source>
</evidence>
<dbReference type="EMBL" id="LAZL01000010">
    <property type="protein sequence ID" value="KMT65580.1"/>
    <property type="molecule type" value="Genomic_DNA"/>
</dbReference>
<name>A0A0J8GS03_9ALTE</name>
<dbReference type="Proteomes" id="UP000037600">
    <property type="component" value="Unassembled WGS sequence"/>
</dbReference>
<dbReference type="STRING" id="1513271.XM47_07720"/>
<dbReference type="Pfam" id="PF02563">
    <property type="entry name" value="Poly_export"/>
    <property type="match status" value="1"/>
</dbReference>
<feature type="domain" description="Polysaccharide export protein N-terminal" evidence="3">
    <location>
        <begin position="23"/>
        <end position="95"/>
    </location>
</feature>
<keyword evidence="1 2" id="KW-0732">Signal</keyword>
<feature type="signal peptide" evidence="2">
    <location>
        <begin position="1"/>
        <end position="20"/>
    </location>
</feature>
<evidence type="ECO:0000256" key="2">
    <source>
        <dbReference type="SAM" id="SignalP"/>
    </source>
</evidence>
<dbReference type="AlphaFoldDB" id="A0A0J8GS03"/>
<sequence>MKCLKLIILAFAFLTAQLYAEIQDYHLAAGDVVSIHVYGQADLSVKAKIDNKGVINYPFIGEVLLINKTTSEVRENISEALKDGYLISPEVHVSVIEYRPFYIHGQVKRPGSFAYQPGLVLAKAIALAGGLTERASNTWLLERNSGEIKIEANSQTEILPGDVITIKQSFF</sequence>
<dbReference type="Pfam" id="PF10531">
    <property type="entry name" value="SLBB"/>
    <property type="match status" value="1"/>
</dbReference>
<protein>
    <submittedName>
        <fullName evidence="5">Uncharacterized protein</fullName>
    </submittedName>
</protein>
<dbReference type="InterPro" id="IPR003715">
    <property type="entry name" value="Poly_export_N"/>
</dbReference>
<gene>
    <name evidence="5" type="ORF">XM47_07720</name>
</gene>
<evidence type="ECO:0000313" key="5">
    <source>
        <dbReference type="EMBL" id="KMT65580.1"/>
    </source>
</evidence>
<accession>A0A0J8GS03</accession>
<feature type="domain" description="Soluble ligand binding" evidence="4">
    <location>
        <begin position="101"/>
        <end position="136"/>
    </location>
</feature>
<evidence type="ECO:0000259" key="4">
    <source>
        <dbReference type="Pfam" id="PF10531"/>
    </source>
</evidence>
<feature type="chain" id="PRO_5005298520" evidence="2">
    <location>
        <begin position="21"/>
        <end position="171"/>
    </location>
</feature>
<reference evidence="5 6" key="1">
    <citation type="submission" date="2015-04" db="EMBL/GenBank/DDBJ databases">
        <title>Draft Genome Sequence of the Novel Agar-Digesting Marine Bacterium Q1.</title>
        <authorList>
            <person name="Li Y."/>
            <person name="Li D."/>
            <person name="Chen G."/>
            <person name="Du Z."/>
        </authorList>
    </citation>
    <scope>NUCLEOTIDE SEQUENCE [LARGE SCALE GENOMIC DNA]</scope>
    <source>
        <strain evidence="5 6">Q1</strain>
    </source>
</reference>
<evidence type="ECO:0000313" key="6">
    <source>
        <dbReference type="Proteomes" id="UP000037600"/>
    </source>
</evidence>
<proteinExistence type="predicted"/>
<dbReference type="Gene3D" id="3.10.560.10">
    <property type="entry name" value="Outer membrane lipoprotein wza domain like"/>
    <property type="match status" value="1"/>
</dbReference>